<evidence type="ECO:0000313" key="2">
    <source>
        <dbReference type="EMBL" id="KZT19792.1"/>
    </source>
</evidence>
<dbReference type="EMBL" id="KV425633">
    <property type="protein sequence ID" value="KZT19792.1"/>
    <property type="molecule type" value="Genomic_DNA"/>
</dbReference>
<organism evidence="2 3">
    <name type="scientific">Neolentinus lepideus HHB14362 ss-1</name>
    <dbReference type="NCBI Taxonomy" id="1314782"/>
    <lineage>
        <taxon>Eukaryota</taxon>
        <taxon>Fungi</taxon>
        <taxon>Dikarya</taxon>
        <taxon>Basidiomycota</taxon>
        <taxon>Agaricomycotina</taxon>
        <taxon>Agaricomycetes</taxon>
        <taxon>Gloeophyllales</taxon>
        <taxon>Gloeophyllaceae</taxon>
        <taxon>Neolentinus</taxon>
    </lineage>
</organism>
<reference evidence="2 3" key="1">
    <citation type="journal article" date="2016" name="Mol. Biol. Evol.">
        <title>Comparative Genomics of Early-Diverging Mushroom-Forming Fungi Provides Insights into the Origins of Lignocellulose Decay Capabilities.</title>
        <authorList>
            <person name="Nagy L.G."/>
            <person name="Riley R."/>
            <person name="Tritt A."/>
            <person name="Adam C."/>
            <person name="Daum C."/>
            <person name="Floudas D."/>
            <person name="Sun H."/>
            <person name="Yadav J.S."/>
            <person name="Pangilinan J."/>
            <person name="Larsson K.H."/>
            <person name="Matsuura K."/>
            <person name="Barry K."/>
            <person name="Labutti K."/>
            <person name="Kuo R."/>
            <person name="Ohm R.A."/>
            <person name="Bhattacharya S.S."/>
            <person name="Shirouzu T."/>
            <person name="Yoshinaga Y."/>
            <person name="Martin F.M."/>
            <person name="Grigoriev I.V."/>
            <person name="Hibbett D.S."/>
        </authorList>
    </citation>
    <scope>NUCLEOTIDE SEQUENCE [LARGE SCALE GENOMIC DNA]</scope>
    <source>
        <strain evidence="2 3">HHB14362 ss-1</strain>
    </source>
</reference>
<accession>A0A165NL05</accession>
<gene>
    <name evidence="2" type="ORF">NEOLEDRAFT_929332</name>
</gene>
<dbReference type="OrthoDB" id="5592585at2759"/>
<evidence type="ECO:0000256" key="1">
    <source>
        <dbReference type="SAM" id="MobiDB-lite"/>
    </source>
</evidence>
<dbReference type="Proteomes" id="UP000076761">
    <property type="component" value="Unassembled WGS sequence"/>
</dbReference>
<dbReference type="AlphaFoldDB" id="A0A165NL05"/>
<name>A0A165NL05_9AGAM</name>
<keyword evidence="3" id="KW-1185">Reference proteome</keyword>
<sequence>MDKQHGNSSSGGSDVTNTETRRNSCVKESDVCFALLKYMRYLCPDTAPFAETGNTGLTRHLINWDLCSDRNLLEEGTRLPSRTGTWQFTSCNLLGRPTARYSPSLQDDFEYFFWVLLYTYLCFIPSSLSTSGNLSQVLKEVFDRSRWREVIRCWRGGDGKTMVINYCRYILPNRTVVPAITFAPAPLNSLVFDLRSIFHHWAQYHKLSFEFEITIRDVLKPRVDLLKMF</sequence>
<evidence type="ECO:0000313" key="3">
    <source>
        <dbReference type="Proteomes" id="UP000076761"/>
    </source>
</evidence>
<feature type="region of interest" description="Disordered" evidence="1">
    <location>
        <begin position="1"/>
        <end position="20"/>
    </location>
</feature>
<feature type="compositionally biased region" description="Polar residues" evidence="1">
    <location>
        <begin position="1"/>
        <end position="18"/>
    </location>
</feature>
<evidence type="ECO:0008006" key="4">
    <source>
        <dbReference type="Google" id="ProtNLM"/>
    </source>
</evidence>
<dbReference type="STRING" id="1314782.A0A165NL05"/>
<dbReference type="InParanoid" id="A0A165NL05"/>
<protein>
    <recommendedName>
        <fullName evidence="4">Fungal-type protein kinase domain-containing protein</fullName>
    </recommendedName>
</protein>
<proteinExistence type="predicted"/>